<proteinExistence type="predicted"/>
<feature type="region of interest" description="Disordered" evidence="1">
    <location>
        <begin position="1"/>
        <end position="24"/>
    </location>
</feature>
<reference evidence="2" key="2">
    <citation type="journal article" date="2015" name="Data Brief">
        <title>Shoot transcriptome of the giant reed, Arundo donax.</title>
        <authorList>
            <person name="Barrero R.A."/>
            <person name="Guerrero F.D."/>
            <person name="Moolhuijzen P."/>
            <person name="Goolsby J.A."/>
            <person name="Tidwell J."/>
            <person name="Bellgard S.E."/>
            <person name="Bellgard M.I."/>
        </authorList>
    </citation>
    <scope>NUCLEOTIDE SEQUENCE</scope>
    <source>
        <tissue evidence="2">Shoot tissue taken approximately 20 cm above the soil surface</tissue>
    </source>
</reference>
<evidence type="ECO:0000256" key="1">
    <source>
        <dbReference type="SAM" id="MobiDB-lite"/>
    </source>
</evidence>
<name>A0A0A9BBD5_ARUDO</name>
<sequence>MTNTLGRPRCSRSAMMSPTMWKME</sequence>
<dbReference type="AlphaFoldDB" id="A0A0A9BBD5"/>
<evidence type="ECO:0000313" key="2">
    <source>
        <dbReference type="EMBL" id="JAD56587.1"/>
    </source>
</evidence>
<dbReference type="EMBL" id="GBRH01241308">
    <property type="protein sequence ID" value="JAD56587.1"/>
    <property type="molecule type" value="Transcribed_RNA"/>
</dbReference>
<accession>A0A0A9BBD5</accession>
<organism evidence="2">
    <name type="scientific">Arundo donax</name>
    <name type="common">Giant reed</name>
    <name type="synonym">Donax arundinaceus</name>
    <dbReference type="NCBI Taxonomy" id="35708"/>
    <lineage>
        <taxon>Eukaryota</taxon>
        <taxon>Viridiplantae</taxon>
        <taxon>Streptophyta</taxon>
        <taxon>Embryophyta</taxon>
        <taxon>Tracheophyta</taxon>
        <taxon>Spermatophyta</taxon>
        <taxon>Magnoliopsida</taxon>
        <taxon>Liliopsida</taxon>
        <taxon>Poales</taxon>
        <taxon>Poaceae</taxon>
        <taxon>PACMAD clade</taxon>
        <taxon>Arundinoideae</taxon>
        <taxon>Arundineae</taxon>
        <taxon>Arundo</taxon>
    </lineage>
</organism>
<protein>
    <submittedName>
        <fullName evidence="2">Uncharacterized protein</fullName>
    </submittedName>
</protein>
<reference evidence="2" key="1">
    <citation type="submission" date="2014-09" db="EMBL/GenBank/DDBJ databases">
        <authorList>
            <person name="Magalhaes I.L.F."/>
            <person name="Oliveira U."/>
            <person name="Santos F.R."/>
            <person name="Vidigal T.H.D.A."/>
            <person name="Brescovit A.D."/>
            <person name="Santos A.J."/>
        </authorList>
    </citation>
    <scope>NUCLEOTIDE SEQUENCE</scope>
    <source>
        <tissue evidence="2">Shoot tissue taken approximately 20 cm above the soil surface</tissue>
    </source>
</reference>